<sequence>MIESGNVVITNNARPSLYNRYRNTLGGGGRGRGGGLLQATRFRNSIAPAEPRVSLLPLGINILSATASQRAQVEGWMKQKCDEAATPAGKKTASDATKSIQKVRFQESPGGKDAEEDEGRGKGKVPTVHTPYVSKFDKNGSFMPPTAMRSALKNHRVNVNGLATPIPAARKLNFDDMSTIDDDESVVILDKENTQNDSSSIANSSNVSVMTGNLVQQCFRSITRLTQLELDQLSPDQVELIDQSFEMLKNYRTRIRMMGGKGGETQTARSGQHLVPITENEDDEEEEEVSDAFGALRIGGTVIPGVP</sequence>
<organism evidence="3">
    <name type="scientific">Caenorhabditis brenneri</name>
    <name type="common">Nematode worm</name>
    <dbReference type="NCBI Taxonomy" id="135651"/>
    <lineage>
        <taxon>Eukaryota</taxon>
        <taxon>Metazoa</taxon>
        <taxon>Ecdysozoa</taxon>
        <taxon>Nematoda</taxon>
        <taxon>Chromadorea</taxon>
        <taxon>Rhabditida</taxon>
        <taxon>Rhabditina</taxon>
        <taxon>Rhabditomorpha</taxon>
        <taxon>Rhabditoidea</taxon>
        <taxon>Rhabditidae</taxon>
        <taxon>Peloderinae</taxon>
        <taxon>Caenorhabditis</taxon>
    </lineage>
</organism>
<dbReference type="AlphaFoldDB" id="G0NEB0"/>
<dbReference type="InParanoid" id="G0NEB0"/>
<dbReference type="HOGENOM" id="CLU_906832_0_0_1"/>
<protein>
    <submittedName>
        <fullName evidence="2">Uncharacterized protein</fullName>
    </submittedName>
</protein>
<evidence type="ECO:0000313" key="3">
    <source>
        <dbReference type="Proteomes" id="UP000008068"/>
    </source>
</evidence>
<reference evidence="3" key="1">
    <citation type="submission" date="2011-07" db="EMBL/GenBank/DDBJ databases">
        <authorList>
            <consortium name="Caenorhabditis brenneri Sequencing and Analysis Consortium"/>
            <person name="Wilson R.K."/>
        </authorList>
    </citation>
    <scope>NUCLEOTIDE SEQUENCE [LARGE SCALE GENOMIC DNA]</scope>
    <source>
        <strain evidence="3">PB2801</strain>
    </source>
</reference>
<dbReference type="STRING" id="135651.G0NEB0"/>
<dbReference type="OrthoDB" id="5885092at2759"/>
<dbReference type="FunCoup" id="G0NEB0">
    <property type="interactions" value="1533"/>
</dbReference>
<dbReference type="eggNOG" id="ENOG502TICB">
    <property type="taxonomic scope" value="Eukaryota"/>
</dbReference>
<dbReference type="EMBL" id="GL379872">
    <property type="protein sequence ID" value="EGT58766.1"/>
    <property type="molecule type" value="Genomic_DNA"/>
</dbReference>
<gene>
    <name evidence="2" type="ORF">CAEBREN_28116</name>
</gene>
<evidence type="ECO:0000313" key="2">
    <source>
        <dbReference type="EMBL" id="EGT58766.1"/>
    </source>
</evidence>
<evidence type="ECO:0000256" key="1">
    <source>
        <dbReference type="SAM" id="MobiDB-lite"/>
    </source>
</evidence>
<keyword evidence="3" id="KW-1185">Reference proteome</keyword>
<proteinExistence type="predicted"/>
<name>G0NEB0_CAEBE</name>
<accession>G0NEB0</accession>
<dbReference type="Proteomes" id="UP000008068">
    <property type="component" value="Unassembled WGS sequence"/>
</dbReference>
<feature type="region of interest" description="Disordered" evidence="1">
    <location>
        <begin position="84"/>
        <end position="131"/>
    </location>
</feature>